<feature type="region of interest" description="Disordered" evidence="1">
    <location>
        <begin position="688"/>
        <end position="719"/>
    </location>
</feature>
<dbReference type="GO" id="GO:0008253">
    <property type="term" value="F:5'-nucleotidase activity"/>
    <property type="evidence" value="ECO:0007669"/>
    <property type="project" value="TreeGrafter"/>
</dbReference>
<dbReference type="AlphaFoldDB" id="A0A6J7HGH4"/>
<dbReference type="EMBL" id="CAFBMW010000003">
    <property type="protein sequence ID" value="CAB4918612.1"/>
    <property type="molecule type" value="Genomic_DNA"/>
</dbReference>
<dbReference type="Gene3D" id="2.60.120.260">
    <property type="entry name" value="Galactose-binding domain-like"/>
    <property type="match status" value="1"/>
</dbReference>
<evidence type="ECO:0000259" key="2">
    <source>
        <dbReference type="PROSITE" id="PS51175"/>
    </source>
</evidence>
<dbReference type="InterPro" id="IPR006311">
    <property type="entry name" value="TAT_signal"/>
</dbReference>
<dbReference type="Pfam" id="PF06439">
    <property type="entry name" value="3keto-disac_hyd"/>
    <property type="match status" value="1"/>
</dbReference>
<evidence type="ECO:0000313" key="3">
    <source>
        <dbReference type="EMBL" id="CAB4918612.1"/>
    </source>
</evidence>
<dbReference type="PROSITE" id="PS51318">
    <property type="entry name" value="TAT"/>
    <property type="match status" value="1"/>
</dbReference>
<dbReference type="GO" id="GO:0030246">
    <property type="term" value="F:carbohydrate binding"/>
    <property type="evidence" value="ECO:0007669"/>
    <property type="project" value="InterPro"/>
</dbReference>
<name>A0A6J7HGH4_9ZZZZ</name>
<dbReference type="InterPro" id="IPR006179">
    <property type="entry name" value="5_nucleotidase/apyrase"/>
</dbReference>
<gene>
    <name evidence="3" type="ORF">UFOPK3662_00458</name>
</gene>
<dbReference type="PANTHER" id="PTHR11575:SF24">
    <property type="entry name" value="5'-NUCLEOTIDASE"/>
    <property type="match status" value="1"/>
</dbReference>
<dbReference type="GO" id="GO:0008768">
    <property type="term" value="F:UDP-sugar diphosphatase activity"/>
    <property type="evidence" value="ECO:0007669"/>
    <property type="project" value="TreeGrafter"/>
</dbReference>
<dbReference type="Gene3D" id="3.90.780.10">
    <property type="entry name" value="5'-Nucleotidase, C-terminal domain"/>
    <property type="match status" value="1"/>
</dbReference>
<dbReference type="InterPro" id="IPR008334">
    <property type="entry name" value="5'-Nucleotdase_C"/>
</dbReference>
<reference evidence="3" key="1">
    <citation type="submission" date="2020-05" db="EMBL/GenBank/DDBJ databases">
        <authorList>
            <person name="Chiriac C."/>
            <person name="Salcher M."/>
            <person name="Ghai R."/>
            <person name="Kavagutti S V."/>
        </authorList>
    </citation>
    <scope>NUCLEOTIDE SEQUENCE</scope>
</reference>
<protein>
    <submittedName>
        <fullName evidence="3">Unannotated protein</fullName>
    </submittedName>
</protein>
<feature type="domain" description="CBM6" evidence="2">
    <location>
        <begin position="47"/>
        <end position="178"/>
    </location>
</feature>
<dbReference type="InterPro" id="IPR010496">
    <property type="entry name" value="AL/BT2_dom"/>
</dbReference>
<organism evidence="3">
    <name type="scientific">freshwater metagenome</name>
    <dbReference type="NCBI Taxonomy" id="449393"/>
    <lineage>
        <taxon>unclassified sequences</taxon>
        <taxon>metagenomes</taxon>
        <taxon>ecological metagenomes</taxon>
    </lineage>
</organism>
<proteinExistence type="predicted"/>
<dbReference type="SUPFAM" id="SSF55816">
    <property type="entry name" value="5'-nucleotidase (syn. UDP-sugar hydrolase), C-terminal domain"/>
    <property type="match status" value="1"/>
</dbReference>
<dbReference type="GO" id="GO:0030288">
    <property type="term" value="C:outer membrane-bounded periplasmic space"/>
    <property type="evidence" value="ECO:0007669"/>
    <property type="project" value="TreeGrafter"/>
</dbReference>
<dbReference type="InterPro" id="IPR036907">
    <property type="entry name" value="5'-Nucleotdase_C_sf"/>
</dbReference>
<dbReference type="SUPFAM" id="SSF49785">
    <property type="entry name" value="Galactose-binding domain-like"/>
    <property type="match status" value="1"/>
</dbReference>
<dbReference type="PROSITE" id="PS51175">
    <property type="entry name" value="CBM6"/>
    <property type="match status" value="1"/>
</dbReference>
<dbReference type="InterPro" id="IPR005084">
    <property type="entry name" value="CBM6"/>
</dbReference>
<dbReference type="InterPro" id="IPR008979">
    <property type="entry name" value="Galactose-bd-like_sf"/>
</dbReference>
<dbReference type="Pfam" id="PF02872">
    <property type="entry name" value="5_nucleotid_C"/>
    <property type="match status" value="1"/>
</dbReference>
<dbReference type="GO" id="GO:0009166">
    <property type="term" value="P:nucleotide catabolic process"/>
    <property type="evidence" value="ECO:0007669"/>
    <property type="project" value="InterPro"/>
</dbReference>
<feature type="compositionally biased region" description="Pro residues" evidence="1">
    <location>
        <begin position="688"/>
        <end position="716"/>
    </location>
</feature>
<dbReference type="Gene3D" id="2.60.120.560">
    <property type="entry name" value="Exo-inulinase, domain 1"/>
    <property type="match status" value="1"/>
</dbReference>
<sequence length="816" mass="83533">MSFPSPSPVSTRAGLRGALTALVAAALTLGGVAAAPAQAAVGDTQVAWLEVEEGVISGGPALNSGDHGNFSGSGSYTFRETGMTSTMTFTAPAAGTYPVWIRYAAGPLSAEENVTRGMGLLTNGGARQTVPYELTGSWEDWEFARADVTLVQGTNTLTLQCDRGVEMCRLNFDAIQVGGLAPDTCVPTAVPAGSSRLFDGTFATFDQWRKAGGGGFGHQTDCSIRGFRGPGATWNTTQQSGPYTLGLDWRRGDADDASSVYLASSSTGGATPNGGYAVRIGASDTGTVVPTGGTAQPADADAVAAAVRPLGEWNRFAIQLTPARIRVLLNGTVVNTLDRTAATAGFIGLENRGGTAQVDFRDIQLSPTVELGRLAGPVRRAVKADGTTPNPGGESTLGNLVADAQRWATRTSSGGTARIAFTSPTALEADLVATGTYPAATTYDRAAAVLDAEPLVNMRLTGAQIKTVLEQQWQRTSGGTVPSPAFLRLGASSGFTWTHDASRAEGDRITGTWLDGSPLLPTGTYSVTVSQSLAGGADNFRGFTAGLVPQVREATTVSALAAYVGDASTAGPLAAPATQRAVGVHVPAGAPSSYVAGTTYAVDLSSWSYSTATDPRDTAVGVTIGGRAAGTFAVDNTLVDDTYDAHGTVAVRATIPVDLPAGTTTVVVTGTTTGTSVRLPVVVTAAPAPEPTPIPTPTPTPTPVPTPTPTPTPVPEPTRAESTIKVKVKPGRVLAGKTRARLDVTVASSGATPTGTVRVKVGGRTLQGTLRDGRVVLRLPAFAKAGTVKVKLAYAGDAATLAEKKTVKIRVRPRAA</sequence>
<evidence type="ECO:0000256" key="1">
    <source>
        <dbReference type="SAM" id="MobiDB-lite"/>
    </source>
</evidence>
<accession>A0A6J7HGH4</accession>
<dbReference type="PANTHER" id="PTHR11575">
    <property type="entry name" value="5'-NUCLEOTIDASE-RELATED"/>
    <property type="match status" value="1"/>
</dbReference>